<dbReference type="Pfam" id="PF08402">
    <property type="entry name" value="TOBE_2"/>
    <property type="match status" value="1"/>
</dbReference>
<sequence>MQKMIKISQLTNNFPDFSVGPVDLTVDTGEFFVLLGPSGSGKTVLLESIVGVRRPDEGKIILNGVDVTKLAPENRKVGIVYQDQALFPHLSVRENIYFGLRYQRQIEKKTFSLDMVIDTLGLRVHLDKSPQALSGGERQRVALARALAIQPRVILLDEPLSALDPCFRGEIQRLLKELHSSLGTTFLMVTHDFNEAFYLADRVGVISKGTVKQVGTINDVFLQPQNVEVGKFVGMKNIFCRRDGETSVHVGNLSLTLNAQASQSAYGLRPEDIEVAAKDSFPADFHVGQGTIQSVVRQGFGCEVTIASGRDLLLIHLDQKSLRAQELAMDSPIHFGFSPASLHHFPR</sequence>
<dbReference type="InterPro" id="IPR003439">
    <property type="entry name" value="ABC_transporter-like_ATP-bd"/>
</dbReference>
<evidence type="ECO:0000256" key="2">
    <source>
        <dbReference type="ARBA" id="ARBA00022741"/>
    </source>
</evidence>
<dbReference type="GO" id="GO:0015697">
    <property type="term" value="P:quaternary ammonium group transport"/>
    <property type="evidence" value="ECO:0007669"/>
    <property type="project" value="UniProtKB-ARBA"/>
</dbReference>
<dbReference type="STRING" id="177439.DP0563"/>
<dbReference type="Pfam" id="PF00005">
    <property type="entry name" value="ABC_tran"/>
    <property type="match status" value="1"/>
</dbReference>
<dbReference type="HOGENOM" id="CLU_000604_1_1_7"/>
<protein>
    <submittedName>
        <fullName evidence="5">Related to ABC transporter, ATP-binding protein</fullName>
    </submittedName>
</protein>
<dbReference type="AlphaFoldDB" id="Q6AQT1"/>
<reference evidence="6" key="1">
    <citation type="journal article" date="2004" name="Environ. Microbiol.">
        <title>The genome of Desulfotalea psychrophila, a sulfate-reducing bacterium from permanently cold Arctic sediments.</title>
        <authorList>
            <person name="Rabus R."/>
            <person name="Ruepp A."/>
            <person name="Frickey T."/>
            <person name="Rattei T."/>
            <person name="Fartmann B."/>
            <person name="Stark M."/>
            <person name="Bauer M."/>
            <person name="Zibat A."/>
            <person name="Lombardot T."/>
            <person name="Becker I."/>
            <person name="Amann J."/>
            <person name="Gellner K."/>
            <person name="Teeling H."/>
            <person name="Leuschner W.D."/>
            <person name="Gloeckner F.-O."/>
            <person name="Lupas A.N."/>
            <person name="Amann R."/>
            <person name="Klenk H.-P."/>
        </authorList>
    </citation>
    <scope>NUCLEOTIDE SEQUENCE [LARGE SCALE GENOMIC DNA]</scope>
    <source>
        <strain evidence="6">DSM 12343 / LSv54</strain>
    </source>
</reference>
<dbReference type="Gene3D" id="3.40.50.300">
    <property type="entry name" value="P-loop containing nucleotide triphosphate hydrolases"/>
    <property type="match status" value="1"/>
</dbReference>
<dbReference type="InterPro" id="IPR008995">
    <property type="entry name" value="Mo/tungstate-bd_C_term_dom"/>
</dbReference>
<dbReference type="InterPro" id="IPR017871">
    <property type="entry name" value="ABC_transporter-like_CS"/>
</dbReference>
<dbReference type="KEGG" id="dps:DP0563"/>
<evidence type="ECO:0000313" key="6">
    <source>
        <dbReference type="Proteomes" id="UP000000602"/>
    </source>
</evidence>
<dbReference type="PROSITE" id="PS50893">
    <property type="entry name" value="ABC_TRANSPORTER_2"/>
    <property type="match status" value="1"/>
</dbReference>
<dbReference type="EMBL" id="CR522870">
    <property type="protein sequence ID" value="CAG35292.1"/>
    <property type="molecule type" value="Genomic_DNA"/>
</dbReference>
<dbReference type="eggNOG" id="COG3842">
    <property type="taxonomic scope" value="Bacteria"/>
</dbReference>
<keyword evidence="1" id="KW-0813">Transport</keyword>
<proteinExistence type="predicted"/>
<evidence type="ECO:0000313" key="5">
    <source>
        <dbReference type="EMBL" id="CAG35292.1"/>
    </source>
</evidence>
<evidence type="ECO:0000256" key="1">
    <source>
        <dbReference type="ARBA" id="ARBA00022448"/>
    </source>
</evidence>
<dbReference type="InterPro" id="IPR050093">
    <property type="entry name" value="ABC_SmlMolc_Importer"/>
</dbReference>
<dbReference type="GO" id="GO:0016887">
    <property type="term" value="F:ATP hydrolysis activity"/>
    <property type="evidence" value="ECO:0007669"/>
    <property type="project" value="InterPro"/>
</dbReference>
<evidence type="ECO:0000259" key="4">
    <source>
        <dbReference type="PROSITE" id="PS50893"/>
    </source>
</evidence>
<dbReference type="InterPro" id="IPR027417">
    <property type="entry name" value="P-loop_NTPase"/>
</dbReference>
<dbReference type="SUPFAM" id="SSF50331">
    <property type="entry name" value="MOP-like"/>
    <property type="match status" value="1"/>
</dbReference>
<dbReference type="PANTHER" id="PTHR42781:SF4">
    <property type="entry name" value="SPERMIDINE_PUTRESCINE IMPORT ATP-BINDING PROTEIN POTA"/>
    <property type="match status" value="1"/>
</dbReference>
<dbReference type="Proteomes" id="UP000000602">
    <property type="component" value="Chromosome"/>
</dbReference>
<keyword evidence="2" id="KW-0547">Nucleotide-binding</keyword>
<dbReference type="GO" id="GO:0005524">
    <property type="term" value="F:ATP binding"/>
    <property type="evidence" value="ECO:0007669"/>
    <property type="project" value="UniProtKB-KW"/>
</dbReference>
<dbReference type="GO" id="GO:0022857">
    <property type="term" value="F:transmembrane transporter activity"/>
    <property type="evidence" value="ECO:0007669"/>
    <property type="project" value="InterPro"/>
</dbReference>
<dbReference type="PROSITE" id="PS00211">
    <property type="entry name" value="ABC_TRANSPORTER_1"/>
    <property type="match status" value="1"/>
</dbReference>
<dbReference type="SMART" id="SM00382">
    <property type="entry name" value="AAA"/>
    <property type="match status" value="1"/>
</dbReference>
<accession>Q6AQT1</accession>
<dbReference type="FunFam" id="3.40.50.300:FF:000425">
    <property type="entry name" value="Probable ABC transporter, ATP-binding subunit"/>
    <property type="match status" value="1"/>
</dbReference>
<keyword evidence="6" id="KW-1185">Reference proteome</keyword>
<name>Q6AQT1_DESPS</name>
<organism evidence="5 6">
    <name type="scientific">Desulfotalea psychrophila (strain LSv54 / DSM 12343)</name>
    <dbReference type="NCBI Taxonomy" id="177439"/>
    <lineage>
        <taxon>Bacteria</taxon>
        <taxon>Pseudomonadati</taxon>
        <taxon>Thermodesulfobacteriota</taxon>
        <taxon>Desulfobulbia</taxon>
        <taxon>Desulfobulbales</taxon>
        <taxon>Desulfocapsaceae</taxon>
        <taxon>Desulfotalea</taxon>
    </lineage>
</organism>
<dbReference type="SUPFAM" id="SSF52540">
    <property type="entry name" value="P-loop containing nucleoside triphosphate hydrolases"/>
    <property type="match status" value="1"/>
</dbReference>
<evidence type="ECO:0000256" key="3">
    <source>
        <dbReference type="ARBA" id="ARBA00022840"/>
    </source>
</evidence>
<dbReference type="InterPro" id="IPR013611">
    <property type="entry name" value="Transp-assoc_OB_typ2"/>
</dbReference>
<feature type="domain" description="ABC transporter" evidence="4">
    <location>
        <begin position="2"/>
        <end position="233"/>
    </location>
</feature>
<dbReference type="InterPro" id="IPR003593">
    <property type="entry name" value="AAA+_ATPase"/>
</dbReference>
<gene>
    <name evidence="5" type="ordered locus">DP0563</name>
</gene>
<keyword evidence="3 5" id="KW-0067">ATP-binding</keyword>
<dbReference type="PANTHER" id="PTHR42781">
    <property type="entry name" value="SPERMIDINE/PUTRESCINE IMPORT ATP-BINDING PROTEIN POTA"/>
    <property type="match status" value="1"/>
</dbReference>
<dbReference type="GO" id="GO:0043190">
    <property type="term" value="C:ATP-binding cassette (ABC) transporter complex"/>
    <property type="evidence" value="ECO:0007669"/>
    <property type="project" value="InterPro"/>
</dbReference>